<sequence length="59" mass="6770">MVELLSKISFLIGITLIIICGISLILKHYNAGLVLLQYAFWFFLFGCLFYIGNLLKNEK</sequence>
<gene>
    <name evidence="2" type="ORF">A2627_02825</name>
</gene>
<evidence type="ECO:0000256" key="1">
    <source>
        <dbReference type="SAM" id="Phobius"/>
    </source>
</evidence>
<evidence type="ECO:0000313" key="3">
    <source>
        <dbReference type="Proteomes" id="UP000178851"/>
    </source>
</evidence>
<proteinExistence type="predicted"/>
<dbReference type="AlphaFoldDB" id="A0A1F7YE25"/>
<keyword evidence="1" id="KW-1133">Transmembrane helix</keyword>
<comment type="caution">
    <text evidence="2">The sequence shown here is derived from an EMBL/GenBank/DDBJ whole genome shotgun (WGS) entry which is preliminary data.</text>
</comment>
<reference evidence="2 3" key="1">
    <citation type="journal article" date="2016" name="Nat. Commun.">
        <title>Thousands of microbial genomes shed light on interconnected biogeochemical processes in an aquifer system.</title>
        <authorList>
            <person name="Anantharaman K."/>
            <person name="Brown C.T."/>
            <person name="Hug L.A."/>
            <person name="Sharon I."/>
            <person name="Castelle C.J."/>
            <person name="Probst A.J."/>
            <person name="Thomas B.C."/>
            <person name="Singh A."/>
            <person name="Wilkins M.J."/>
            <person name="Karaoz U."/>
            <person name="Brodie E.L."/>
            <person name="Williams K.H."/>
            <person name="Hubbard S.S."/>
            <person name="Banfield J.F."/>
        </authorList>
    </citation>
    <scope>NUCLEOTIDE SEQUENCE [LARGE SCALE GENOMIC DNA]</scope>
</reference>
<organism evidence="2 3">
    <name type="scientific">Candidatus Woesebacteria bacterium RIFCSPHIGHO2_01_FULL_39_28</name>
    <dbReference type="NCBI Taxonomy" id="1802496"/>
    <lineage>
        <taxon>Bacteria</taxon>
        <taxon>Candidatus Woeseibacteriota</taxon>
    </lineage>
</organism>
<protein>
    <submittedName>
        <fullName evidence="2">Uncharacterized protein</fullName>
    </submittedName>
</protein>
<keyword evidence="1" id="KW-0472">Membrane</keyword>
<dbReference type="Proteomes" id="UP000178851">
    <property type="component" value="Unassembled WGS sequence"/>
</dbReference>
<feature type="transmembrane region" description="Helical" evidence="1">
    <location>
        <begin position="7"/>
        <end position="26"/>
    </location>
</feature>
<feature type="transmembrane region" description="Helical" evidence="1">
    <location>
        <begin position="38"/>
        <end position="55"/>
    </location>
</feature>
<evidence type="ECO:0000313" key="2">
    <source>
        <dbReference type="EMBL" id="OGM24878.1"/>
    </source>
</evidence>
<keyword evidence="1" id="KW-0812">Transmembrane</keyword>
<dbReference type="EMBL" id="MGGI01000025">
    <property type="protein sequence ID" value="OGM24878.1"/>
    <property type="molecule type" value="Genomic_DNA"/>
</dbReference>
<name>A0A1F7YE25_9BACT</name>
<accession>A0A1F7YE25</accession>